<dbReference type="EMBL" id="PVBR01000012">
    <property type="protein sequence ID" value="PRD42342.1"/>
    <property type="molecule type" value="Genomic_DNA"/>
</dbReference>
<proteinExistence type="predicted"/>
<dbReference type="AlphaFoldDB" id="A0A2S9IPC1"/>
<name>A0A2S9IPC1_9HYPH</name>
<evidence type="ECO:0000313" key="2">
    <source>
        <dbReference type="Proteomes" id="UP000239434"/>
    </source>
</evidence>
<dbReference type="RefSeq" id="WP_105742981.1">
    <property type="nucleotide sequence ID" value="NZ_PVBR01000012.1"/>
</dbReference>
<dbReference type="SUPFAM" id="SSF46894">
    <property type="entry name" value="C-terminal effector domain of the bipartite response regulators"/>
    <property type="match status" value="1"/>
</dbReference>
<organism evidence="1 2">
    <name type="scientific">Phyllobacterium phragmitis</name>
    <dbReference type="NCBI Taxonomy" id="2670329"/>
    <lineage>
        <taxon>Bacteria</taxon>
        <taxon>Pseudomonadati</taxon>
        <taxon>Pseudomonadota</taxon>
        <taxon>Alphaproteobacteria</taxon>
        <taxon>Hyphomicrobiales</taxon>
        <taxon>Phyllobacteriaceae</taxon>
        <taxon>Phyllobacterium</taxon>
    </lineage>
</organism>
<accession>A0A2S9IPC1</accession>
<evidence type="ECO:0000313" key="1">
    <source>
        <dbReference type="EMBL" id="PRD42342.1"/>
    </source>
</evidence>
<dbReference type="InterPro" id="IPR016032">
    <property type="entry name" value="Sig_transdc_resp-reg_C-effctor"/>
</dbReference>
<sequence>MTAIARKFDIDRASPDAMARRIEELEYVLDTLLPPEGYELRLRDAFGLTPQQAIVVACLANGRNWSFEALIGAVTRWNQHIENKQIAVLVCHARKKLPSCIEIINLYGFGYRMSAEGLAHVRAMIGWQP</sequence>
<gene>
    <name evidence="1" type="ORF">C5748_16230</name>
</gene>
<dbReference type="InterPro" id="IPR036388">
    <property type="entry name" value="WH-like_DNA-bd_sf"/>
</dbReference>
<comment type="caution">
    <text evidence="1">The sequence shown here is derived from an EMBL/GenBank/DDBJ whole genome shotgun (WGS) entry which is preliminary data.</text>
</comment>
<dbReference type="GO" id="GO:0003677">
    <property type="term" value="F:DNA binding"/>
    <property type="evidence" value="ECO:0007669"/>
    <property type="project" value="InterPro"/>
</dbReference>
<dbReference type="Gene3D" id="1.10.10.10">
    <property type="entry name" value="Winged helix-like DNA-binding domain superfamily/Winged helix DNA-binding domain"/>
    <property type="match status" value="1"/>
</dbReference>
<dbReference type="Proteomes" id="UP000239434">
    <property type="component" value="Unassembled WGS sequence"/>
</dbReference>
<reference evidence="1 2" key="1">
    <citation type="submission" date="2018-02" db="EMBL/GenBank/DDBJ databases">
        <title>The draft genome of Phyllobacterium sp. 1N-3.</title>
        <authorList>
            <person name="Liu L."/>
            <person name="Li L."/>
            <person name="Zhang X."/>
            <person name="Wang T."/>
            <person name="Liang L."/>
        </authorList>
    </citation>
    <scope>NUCLEOTIDE SEQUENCE [LARGE SCALE GENOMIC DNA]</scope>
    <source>
        <strain evidence="1 2">1N-3</strain>
    </source>
</reference>
<dbReference type="GO" id="GO:0006355">
    <property type="term" value="P:regulation of DNA-templated transcription"/>
    <property type="evidence" value="ECO:0007669"/>
    <property type="project" value="InterPro"/>
</dbReference>
<protein>
    <recommendedName>
        <fullName evidence="3">OmpR/PhoB-type domain-containing protein</fullName>
    </recommendedName>
</protein>
<evidence type="ECO:0008006" key="3">
    <source>
        <dbReference type="Google" id="ProtNLM"/>
    </source>
</evidence>
<keyword evidence="2" id="KW-1185">Reference proteome</keyword>